<dbReference type="Pfam" id="PF01979">
    <property type="entry name" value="Amidohydro_1"/>
    <property type="match status" value="1"/>
</dbReference>
<dbReference type="PANTHER" id="PTHR43135:SF3">
    <property type="entry name" value="ALPHA-D-RIBOSE 1-METHYLPHOSPHONATE 5-TRIPHOSPHATE DIPHOSPHATASE"/>
    <property type="match status" value="1"/>
</dbReference>
<dbReference type="InterPro" id="IPR057744">
    <property type="entry name" value="OTAase-like"/>
</dbReference>
<name>A0A226BV11_9FIRM</name>
<dbReference type="Gene3D" id="3.20.20.140">
    <property type="entry name" value="Metal-dependent hydrolases"/>
    <property type="match status" value="1"/>
</dbReference>
<reference evidence="2 3" key="1">
    <citation type="submission" date="2017-06" db="EMBL/GenBank/DDBJ databases">
        <title>Draft Genome Sequence of Natranaerobius trueperi halophilic, alkalithermophilic bacteria from soda lakes.</title>
        <authorList>
            <person name="Zhao B."/>
        </authorList>
    </citation>
    <scope>NUCLEOTIDE SEQUENCE [LARGE SCALE GENOMIC DNA]</scope>
    <source>
        <strain evidence="2 3">DSM 18760</strain>
    </source>
</reference>
<dbReference type="AlphaFoldDB" id="A0A226BV11"/>
<gene>
    <name evidence="2" type="ORF">CDO51_12615</name>
</gene>
<dbReference type="SUPFAM" id="SSF51338">
    <property type="entry name" value="Composite domain of metallo-dependent hydrolases"/>
    <property type="match status" value="1"/>
</dbReference>
<keyword evidence="3" id="KW-1185">Reference proteome</keyword>
<evidence type="ECO:0000313" key="3">
    <source>
        <dbReference type="Proteomes" id="UP000214588"/>
    </source>
</evidence>
<evidence type="ECO:0000313" key="2">
    <source>
        <dbReference type="EMBL" id="OWZ82711.1"/>
    </source>
</evidence>
<dbReference type="Gene3D" id="2.30.40.10">
    <property type="entry name" value="Urease, subunit C, domain 1"/>
    <property type="match status" value="1"/>
</dbReference>
<sequence length="383" mass="41048">MIDGTGKSEEHGVVIVIENGKIVEVGTQVSIPKEAKVKDMSGKTVIPGIIDSHVHLTFKPCADPFSTLLNESDSRTVLKSSEHASKTLRSGVTTVRDLGGKNYVDLDLRDAINVNEAIGPTMLAAGKPIVMTGGHGWPIAEEVDSPDEARKAARNQLKKGVDIVKIMATGGVMTEGVEPGSPQLSTDEMAPAIEEAHKAGKTTASHAQGTTGIKNAINAGIDSIEHGIYLDEEAITMMKDNGIYFVPTLSAPYWISKKGKEANIPEHAVKKSDASLKAHRESFKMALEAGVKIAMGTDAGTPFNYHGYNFYELVLMVENGMSPLEAIKAGTQRSAELLNISDQVGTITPGKDADLIVLDDNPLDDIYNLEKIYQVFKKGDPVK</sequence>
<dbReference type="InterPro" id="IPR032466">
    <property type="entry name" value="Metal_Hydrolase"/>
</dbReference>
<dbReference type="InterPro" id="IPR051781">
    <property type="entry name" value="Metallo-dep_Hydrolase"/>
</dbReference>
<dbReference type="Proteomes" id="UP000214588">
    <property type="component" value="Unassembled WGS sequence"/>
</dbReference>
<protein>
    <submittedName>
        <fullName evidence="2">Amidohydrolase</fullName>
    </submittedName>
</protein>
<keyword evidence="2" id="KW-0378">Hydrolase</keyword>
<dbReference type="SUPFAM" id="SSF51556">
    <property type="entry name" value="Metallo-dependent hydrolases"/>
    <property type="match status" value="1"/>
</dbReference>
<proteinExistence type="predicted"/>
<dbReference type="InterPro" id="IPR011059">
    <property type="entry name" value="Metal-dep_hydrolase_composite"/>
</dbReference>
<dbReference type="PANTHER" id="PTHR43135">
    <property type="entry name" value="ALPHA-D-RIBOSE 1-METHYLPHOSPHONATE 5-TRIPHOSPHATE DIPHOSPHATASE"/>
    <property type="match status" value="1"/>
</dbReference>
<comment type="caution">
    <text evidence="2">The sequence shown here is derived from an EMBL/GenBank/DDBJ whole genome shotgun (WGS) entry which is preliminary data.</text>
</comment>
<dbReference type="InterPro" id="IPR006680">
    <property type="entry name" value="Amidohydro-rel"/>
</dbReference>
<accession>A0A226BV11</accession>
<dbReference type="GO" id="GO:0016810">
    <property type="term" value="F:hydrolase activity, acting on carbon-nitrogen (but not peptide) bonds"/>
    <property type="evidence" value="ECO:0007669"/>
    <property type="project" value="InterPro"/>
</dbReference>
<evidence type="ECO:0000259" key="1">
    <source>
        <dbReference type="Pfam" id="PF01979"/>
    </source>
</evidence>
<dbReference type="EMBL" id="NIQC01000048">
    <property type="protein sequence ID" value="OWZ82711.1"/>
    <property type="molecule type" value="Genomic_DNA"/>
</dbReference>
<organism evidence="2 3">
    <name type="scientific">Natranaerobius trueperi</name>
    <dbReference type="NCBI Taxonomy" id="759412"/>
    <lineage>
        <taxon>Bacteria</taxon>
        <taxon>Bacillati</taxon>
        <taxon>Bacillota</taxon>
        <taxon>Clostridia</taxon>
        <taxon>Natranaerobiales</taxon>
        <taxon>Natranaerobiaceae</taxon>
        <taxon>Natranaerobius</taxon>
    </lineage>
</organism>
<dbReference type="CDD" id="cd01299">
    <property type="entry name" value="Met_dep_hydrolase_A"/>
    <property type="match status" value="1"/>
</dbReference>
<dbReference type="OrthoDB" id="9797498at2"/>
<feature type="domain" description="Amidohydrolase-related" evidence="1">
    <location>
        <begin position="44"/>
        <end position="382"/>
    </location>
</feature>